<dbReference type="OrthoDB" id="9821426at2"/>
<dbReference type="AlphaFoldDB" id="C4V2D3"/>
<evidence type="ECO:0000256" key="1">
    <source>
        <dbReference type="SAM" id="Phobius"/>
    </source>
</evidence>
<keyword evidence="1" id="KW-0472">Membrane</keyword>
<dbReference type="GeneID" id="32477413"/>
<sequence length="192" mass="22003">MDTFRPRYQVPFDEYEPALIEWDADEEIIHIPNDSFEELIDYDDQDDQHLHRRENFVDYDIILDHHILKGQHGSLLTAAAGGLAFGTVGAIAGYWMGAKPDKKLCSRMSLVLFFTDGKRVERIDLIQPTAPVEYNSFQYDQKFDNLKECICALEAFKLANSGREDVSQSEINDIAADVIYELNNLIMGEYDT</sequence>
<proteinExistence type="predicted"/>
<name>C4V2D3_9FIRM</name>
<dbReference type="HOGENOM" id="CLU_1414300_0_0_9"/>
<comment type="caution">
    <text evidence="2">The sequence shown here is derived from an EMBL/GenBank/DDBJ whole genome shotgun (WGS) entry which is preliminary data.</text>
</comment>
<evidence type="ECO:0000313" key="3">
    <source>
        <dbReference type="Proteomes" id="UP000005309"/>
    </source>
</evidence>
<organism evidence="2 3">
    <name type="scientific">Selenomonas flueggei ATCC 43531</name>
    <dbReference type="NCBI Taxonomy" id="638302"/>
    <lineage>
        <taxon>Bacteria</taxon>
        <taxon>Bacillati</taxon>
        <taxon>Bacillota</taxon>
        <taxon>Negativicutes</taxon>
        <taxon>Selenomonadales</taxon>
        <taxon>Selenomonadaceae</taxon>
        <taxon>Selenomonas</taxon>
    </lineage>
</organism>
<reference evidence="2 3" key="1">
    <citation type="submission" date="2009-04" db="EMBL/GenBank/DDBJ databases">
        <authorList>
            <person name="Qin X."/>
            <person name="Bachman B."/>
            <person name="Battles P."/>
            <person name="Bell A."/>
            <person name="Bess C."/>
            <person name="Bickham C."/>
            <person name="Chaboub L."/>
            <person name="Chen D."/>
            <person name="Coyle M."/>
            <person name="Deiros D.R."/>
            <person name="Dinh H."/>
            <person name="Forbes L."/>
            <person name="Fowler G."/>
            <person name="Francisco L."/>
            <person name="Fu Q."/>
            <person name="Gubbala S."/>
            <person name="Hale W."/>
            <person name="Han Y."/>
            <person name="Hemphill L."/>
            <person name="Highlander S.K."/>
            <person name="Hirani K."/>
            <person name="Hogues M."/>
            <person name="Jackson L."/>
            <person name="Jakkamsetti A."/>
            <person name="Javaid M."/>
            <person name="Jiang H."/>
            <person name="Korchina V."/>
            <person name="Kovar C."/>
            <person name="Lara F."/>
            <person name="Lee S."/>
            <person name="Mata R."/>
            <person name="Mathew T."/>
            <person name="Moen C."/>
            <person name="Morales K."/>
            <person name="Munidasa M."/>
            <person name="Nazareth L."/>
            <person name="Ngo R."/>
            <person name="Nguyen L."/>
            <person name="Okwuonu G."/>
            <person name="Ongeri F."/>
            <person name="Patil S."/>
            <person name="Petrosino J."/>
            <person name="Pham C."/>
            <person name="Pham P."/>
            <person name="Pu L.-L."/>
            <person name="Puazo M."/>
            <person name="Raj R."/>
            <person name="Reid J."/>
            <person name="Rouhana J."/>
            <person name="Saada N."/>
            <person name="Shang Y."/>
            <person name="Simmons D."/>
            <person name="Thornton R."/>
            <person name="Warren J."/>
            <person name="Weissenberger G."/>
            <person name="Zhang J."/>
            <person name="Zhang L."/>
            <person name="Zhou C."/>
            <person name="Zhu D."/>
            <person name="Muzny D."/>
            <person name="Worley K."/>
            <person name="Gibbs R."/>
        </authorList>
    </citation>
    <scope>NUCLEOTIDE SEQUENCE [LARGE SCALE GENOMIC DNA]</scope>
    <source>
        <strain evidence="2 3">ATCC 43531</strain>
    </source>
</reference>
<keyword evidence="1" id="KW-0812">Transmembrane</keyword>
<protein>
    <submittedName>
        <fullName evidence="2">Uncharacterized protein</fullName>
    </submittedName>
</protein>
<keyword evidence="1" id="KW-1133">Transmembrane helix</keyword>
<dbReference type="Proteomes" id="UP000005309">
    <property type="component" value="Unassembled WGS sequence"/>
</dbReference>
<feature type="transmembrane region" description="Helical" evidence="1">
    <location>
        <begin position="75"/>
        <end position="97"/>
    </location>
</feature>
<evidence type="ECO:0000313" key="2">
    <source>
        <dbReference type="EMBL" id="EEQ48947.1"/>
    </source>
</evidence>
<dbReference type="STRING" id="638302.HMPREF0908_0677"/>
<accession>C4V2D3</accession>
<keyword evidence="3" id="KW-1185">Reference proteome</keyword>
<dbReference type="RefSeq" id="WP_006689412.1">
    <property type="nucleotide sequence ID" value="NZ_GG694006.1"/>
</dbReference>
<dbReference type="EMBL" id="ACLA01000010">
    <property type="protein sequence ID" value="EEQ48947.1"/>
    <property type="molecule type" value="Genomic_DNA"/>
</dbReference>
<gene>
    <name evidence="2" type="ORF">HMPREF0908_0677</name>
</gene>